<dbReference type="GO" id="GO:0005737">
    <property type="term" value="C:cytoplasm"/>
    <property type="evidence" value="ECO:0007669"/>
    <property type="project" value="TreeGrafter"/>
</dbReference>
<comment type="cofactor">
    <cofactor evidence="1">
        <name>Mg(2+)</name>
        <dbReference type="ChEBI" id="CHEBI:18420"/>
    </cofactor>
</comment>
<dbReference type="PANTHER" id="PTHR13058:SF19">
    <property type="entry name" value="LD40940P"/>
    <property type="match status" value="1"/>
</dbReference>
<keyword evidence="2" id="KW-0540">Nuclease</keyword>
<dbReference type="GO" id="GO:0006308">
    <property type="term" value="P:DNA catabolic process"/>
    <property type="evidence" value="ECO:0007669"/>
    <property type="project" value="TreeGrafter"/>
</dbReference>
<gene>
    <name evidence="10" type="ORF">ADEAN_000479700</name>
</gene>
<dbReference type="CDD" id="cd06127">
    <property type="entry name" value="DEDDh"/>
    <property type="match status" value="1"/>
</dbReference>
<dbReference type="Pfam" id="PF00929">
    <property type="entry name" value="RNase_T"/>
    <property type="match status" value="1"/>
</dbReference>
<dbReference type="GO" id="GO:0046872">
    <property type="term" value="F:metal ion binding"/>
    <property type="evidence" value="ECO:0007669"/>
    <property type="project" value="UniProtKB-KW"/>
</dbReference>
<dbReference type="InterPro" id="IPR013520">
    <property type="entry name" value="Ribonucl_H"/>
</dbReference>
<protein>
    <submittedName>
        <fullName evidence="10">Exonuclease, putative</fullName>
    </submittedName>
</protein>
<evidence type="ECO:0000256" key="3">
    <source>
        <dbReference type="ARBA" id="ARBA00022723"/>
    </source>
</evidence>
<keyword evidence="11" id="KW-1185">Reference proteome</keyword>
<evidence type="ECO:0000256" key="1">
    <source>
        <dbReference type="ARBA" id="ARBA00001946"/>
    </source>
</evidence>
<feature type="compositionally biased region" description="Polar residues" evidence="8">
    <location>
        <begin position="410"/>
        <end position="419"/>
    </location>
</feature>
<comment type="similarity">
    <text evidence="7">Belongs to the exonuclease superfamily. TREX family.</text>
</comment>
<evidence type="ECO:0000256" key="4">
    <source>
        <dbReference type="ARBA" id="ARBA00022801"/>
    </source>
</evidence>
<dbReference type="InterPro" id="IPR036397">
    <property type="entry name" value="RNaseH_sf"/>
</dbReference>
<dbReference type="SMART" id="SM00479">
    <property type="entry name" value="EXOIII"/>
    <property type="match status" value="1"/>
</dbReference>
<evidence type="ECO:0000256" key="8">
    <source>
        <dbReference type="SAM" id="MobiDB-lite"/>
    </source>
</evidence>
<keyword evidence="3" id="KW-0479">Metal-binding</keyword>
<dbReference type="AlphaFoldDB" id="A0A7G2CCS0"/>
<dbReference type="GO" id="GO:0003676">
    <property type="term" value="F:nucleic acid binding"/>
    <property type="evidence" value="ECO:0007669"/>
    <property type="project" value="InterPro"/>
</dbReference>
<dbReference type="Proteomes" id="UP000515908">
    <property type="component" value="Chromosome 08"/>
</dbReference>
<accession>A0A7G2CCS0</accession>
<proteinExistence type="inferred from homology"/>
<dbReference type="VEuPathDB" id="TriTrypDB:ADEAN_000479700"/>
<evidence type="ECO:0000259" key="9">
    <source>
        <dbReference type="SMART" id="SM00479"/>
    </source>
</evidence>
<dbReference type="EMBL" id="LR877152">
    <property type="protein sequence ID" value="CAD2217319.1"/>
    <property type="molecule type" value="Genomic_DNA"/>
</dbReference>
<feature type="region of interest" description="Disordered" evidence="8">
    <location>
        <begin position="337"/>
        <end position="419"/>
    </location>
</feature>
<evidence type="ECO:0000313" key="10">
    <source>
        <dbReference type="EMBL" id="CAD2217319.1"/>
    </source>
</evidence>
<dbReference type="GO" id="GO:0008296">
    <property type="term" value="F:3'-5'-DNA exonuclease activity"/>
    <property type="evidence" value="ECO:0007669"/>
    <property type="project" value="TreeGrafter"/>
</dbReference>
<evidence type="ECO:0000313" key="11">
    <source>
        <dbReference type="Proteomes" id="UP000515908"/>
    </source>
</evidence>
<feature type="compositionally biased region" description="Basic and acidic residues" evidence="8">
    <location>
        <begin position="367"/>
        <end position="397"/>
    </location>
</feature>
<evidence type="ECO:0000256" key="2">
    <source>
        <dbReference type="ARBA" id="ARBA00022722"/>
    </source>
</evidence>
<name>A0A7G2CCS0_9TRYP</name>
<dbReference type="InterPro" id="IPR012337">
    <property type="entry name" value="RNaseH-like_sf"/>
</dbReference>
<evidence type="ECO:0000256" key="7">
    <source>
        <dbReference type="ARBA" id="ARBA00025769"/>
    </source>
</evidence>
<reference evidence="10 11" key="1">
    <citation type="submission" date="2020-08" db="EMBL/GenBank/DDBJ databases">
        <authorList>
            <person name="Newling K."/>
            <person name="Davey J."/>
            <person name="Forrester S."/>
        </authorList>
    </citation>
    <scope>NUCLEOTIDE SEQUENCE [LARGE SCALE GENOMIC DNA]</scope>
    <source>
        <strain evidence="11">Crithidia deanei Carvalho (ATCC PRA-265)</strain>
    </source>
</reference>
<keyword evidence="6" id="KW-0460">Magnesium</keyword>
<keyword evidence="4" id="KW-0378">Hydrolase</keyword>
<evidence type="ECO:0000256" key="6">
    <source>
        <dbReference type="ARBA" id="ARBA00022842"/>
    </source>
</evidence>
<dbReference type="SUPFAM" id="SSF53098">
    <property type="entry name" value="Ribonuclease H-like"/>
    <property type="match status" value="1"/>
</dbReference>
<dbReference type="OrthoDB" id="10250935at2759"/>
<feature type="compositionally biased region" description="Basic residues" evidence="8">
    <location>
        <begin position="398"/>
        <end position="407"/>
    </location>
</feature>
<evidence type="ECO:0000256" key="5">
    <source>
        <dbReference type="ARBA" id="ARBA00022839"/>
    </source>
</evidence>
<keyword evidence="5 10" id="KW-0269">Exonuclease</keyword>
<dbReference type="InterPro" id="IPR040393">
    <property type="entry name" value="TREX1/2"/>
</dbReference>
<sequence length="419" mass="47596">MFRFGKVFRFGRSVARSTALSPLEALTQIQLGLIPAPGVQRSFLLEHYAKQLKERSVTESQLYAMDSKLCYQLVRTLVYEQYFSCVPFRVFAFDMEFTGPPVFTAEGPTEDITELGLYAPQRDEQFSCLVKPVNGKKLAPGVSELTHITDEMLEKEGLPFEEAWKRFVDFVMKPNPGELPGSDQRILLLSHGGKLADVSLIKWTLDKFGMEVPTSFVFGDTINIIRDAHRRRPVTVDRHPPSWKLSDLVAWLKIPSVPAHRAGNDAKMTWDAIYHTLNRYGDDGLTPQEQLVSRFFDEEAKRIMRDHQADNRRTVGEDGVDLEVALDLDFDDIFKQTQTPSQQQGAPEKDDAPSIEEFTIGEPAGDTEVKKEKREEEEVQVKKIHREKAPTKKENRKSVKSKGKKKQSSPGTTSTIMEF</sequence>
<dbReference type="PANTHER" id="PTHR13058">
    <property type="entry name" value="THREE PRIME REPAIR EXONUCLEASE 1, 2"/>
    <property type="match status" value="1"/>
</dbReference>
<feature type="domain" description="Exonuclease" evidence="9">
    <location>
        <begin position="89"/>
        <end position="282"/>
    </location>
</feature>
<organism evidence="10 11">
    <name type="scientific">Angomonas deanei</name>
    <dbReference type="NCBI Taxonomy" id="59799"/>
    <lineage>
        <taxon>Eukaryota</taxon>
        <taxon>Discoba</taxon>
        <taxon>Euglenozoa</taxon>
        <taxon>Kinetoplastea</taxon>
        <taxon>Metakinetoplastina</taxon>
        <taxon>Trypanosomatida</taxon>
        <taxon>Trypanosomatidae</taxon>
        <taxon>Strigomonadinae</taxon>
        <taxon>Angomonas</taxon>
    </lineage>
</organism>
<dbReference type="Gene3D" id="3.30.420.10">
    <property type="entry name" value="Ribonuclease H-like superfamily/Ribonuclease H"/>
    <property type="match status" value="1"/>
</dbReference>